<keyword evidence="2" id="KW-1185">Reference proteome</keyword>
<sequence length="105" mass="11597">MVSEIAESPGSRHATSRWADLLSPLLERGVLSVLRARFSCRIRVHAPPTRPPASRARSCPMSSARIHARVVVCALAQTHMQARLAKREAGRLLQSVIVKTHITVR</sequence>
<accession>A0A401GHL8</accession>
<reference evidence="1 2" key="1">
    <citation type="journal article" date="2018" name="Sci. Rep.">
        <title>Genome sequence of the cauliflower mushroom Sparassis crispa (Hanabiratake) and its association with beneficial usage.</title>
        <authorList>
            <person name="Kiyama R."/>
            <person name="Furutani Y."/>
            <person name="Kawaguchi K."/>
            <person name="Nakanishi T."/>
        </authorList>
    </citation>
    <scope>NUCLEOTIDE SEQUENCE [LARGE SCALE GENOMIC DNA]</scope>
</reference>
<organism evidence="1 2">
    <name type="scientific">Sparassis crispa</name>
    <dbReference type="NCBI Taxonomy" id="139825"/>
    <lineage>
        <taxon>Eukaryota</taxon>
        <taxon>Fungi</taxon>
        <taxon>Dikarya</taxon>
        <taxon>Basidiomycota</taxon>
        <taxon>Agaricomycotina</taxon>
        <taxon>Agaricomycetes</taxon>
        <taxon>Polyporales</taxon>
        <taxon>Sparassidaceae</taxon>
        <taxon>Sparassis</taxon>
    </lineage>
</organism>
<proteinExistence type="predicted"/>
<dbReference type="InParanoid" id="A0A401GHL8"/>
<dbReference type="Proteomes" id="UP000287166">
    <property type="component" value="Unassembled WGS sequence"/>
</dbReference>
<dbReference type="AlphaFoldDB" id="A0A401GHL8"/>
<dbReference type="EMBL" id="BFAD01000003">
    <property type="protein sequence ID" value="GBE81613.1"/>
    <property type="molecule type" value="Genomic_DNA"/>
</dbReference>
<comment type="caution">
    <text evidence="1">The sequence shown here is derived from an EMBL/GenBank/DDBJ whole genome shotgun (WGS) entry which is preliminary data.</text>
</comment>
<protein>
    <submittedName>
        <fullName evidence="1">Uncharacterized protein</fullName>
    </submittedName>
</protein>
<dbReference type="GeneID" id="38778530"/>
<name>A0A401GHL8_9APHY</name>
<dbReference type="RefSeq" id="XP_027612526.1">
    <property type="nucleotide sequence ID" value="XM_027756725.1"/>
</dbReference>
<evidence type="ECO:0000313" key="1">
    <source>
        <dbReference type="EMBL" id="GBE81613.1"/>
    </source>
</evidence>
<evidence type="ECO:0000313" key="2">
    <source>
        <dbReference type="Proteomes" id="UP000287166"/>
    </source>
</evidence>
<gene>
    <name evidence="1" type="ORF">SCP_0313420</name>
</gene>